<protein>
    <submittedName>
        <fullName evidence="1">Uncharacterized protein</fullName>
    </submittedName>
</protein>
<dbReference type="HOGENOM" id="CLU_3309462_0_0_9"/>
<evidence type="ECO:0000313" key="2">
    <source>
        <dbReference type="Proteomes" id="UP000005798"/>
    </source>
</evidence>
<comment type="caution">
    <text evidence="1">The sequence shown here is derived from an EMBL/GenBank/DDBJ whole genome shotgun (WGS) entry which is preliminary data.</text>
</comment>
<dbReference type="AlphaFoldDB" id="B0N0H7"/>
<name>B0N0H7_9FIRM</name>
<dbReference type="Proteomes" id="UP000005798">
    <property type="component" value="Unassembled WGS sequence"/>
</dbReference>
<accession>B0N0H7</accession>
<reference evidence="1" key="2">
    <citation type="submission" date="2014-06" db="EMBL/GenBank/DDBJ databases">
        <title>Draft genome sequence of Clostridium ramosum(DSM 1402).</title>
        <authorList>
            <person name="Sudarsanam P."/>
            <person name="Ley R."/>
            <person name="Guruge J."/>
            <person name="Turnbaugh P.J."/>
            <person name="Mahowald M."/>
            <person name="Liep D."/>
            <person name="Gordon J."/>
        </authorList>
    </citation>
    <scope>NUCLEOTIDE SEQUENCE</scope>
    <source>
        <strain evidence="1">DSM 1402</strain>
    </source>
</reference>
<keyword evidence="2" id="KW-1185">Reference proteome</keyword>
<reference evidence="1" key="1">
    <citation type="submission" date="2007-11" db="EMBL/GenBank/DDBJ databases">
        <authorList>
            <person name="Fulton L."/>
            <person name="Clifton S."/>
            <person name="Fulton B."/>
            <person name="Xu J."/>
            <person name="Minx P."/>
            <person name="Pepin K.H."/>
            <person name="Johnson M."/>
            <person name="Thiruvilangam P."/>
            <person name="Bhonagiri V."/>
            <person name="Nash W.E."/>
            <person name="Mardis E.R."/>
            <person name="Wilson R.K."/>
        </authorList>
    </citation>
    <scope>NUCLEOTIDE SEQUENCE [LARGE SCALE GENOMIC DNA]</scope>
    <source>
        <strain evidence="1">DSM 1402</strain>
    </source>
</reference>
<evidence type="ECO:0000313" key="1">
    <source>
        <dbReference type="EMBL" id="EDS20155.1"/>
    </source>
</evidence>
<gene>
    <name evidence="1" type="ORF">CLORAM_00248</name>
</gene>
<sequence length="39" mass="4694">MKKQVIIFKEITSIHDLKKIFLHPKWIATQLYLSLIIKN</sequence>
<dbReference type="EMBL" id="ABFX02000002">
    <property type="protein sequence ID" value="EDS20155.1"/>
    <property type="molecule type" value="Genomic_DNA"/>
</dbReference>
<organism evidence="1 2">
    <name type="scientific">Thomasclavelia ramosa DSM 1402</name>
    <dbReference type="NCBI Taxonomy" id="445974"/>
    <lineage>
        <taxon>Bacteria</taxon>
        <taxon>Bacillati</taxon>
        <taxon>Bacillota</taxon>
        <taxon>Erysipelotrichia</taxon>
        <taxon>Erysipelotrichales</taxon>
        <taxon>Coprobacillaceae</taxon>
        <taxon>Thomasclavelia</taxon>
    </lineage>
</organism>
<proteinExistence type="predicted"/>